<dbReference type="Proteomes" id="UP000007322">
    <property type="component" value="Chromosome 4"/>
</dbReference>
<evidence type="ECO:0000256" key="7">
    <source>
        <dbReference type="SAM" id="MobiDB-lite"/>
    </source>
</evidence>
<feature type="compositionally biased region" description="Polar residues" evidence="7">
    <location>
        <begin position="602"/>
        <end position="613"/>
    </location>
</feature>
<organism evidence="10 11">
    <name type="scientific">Thermothelomyces thermophilus (strain ATCC 42464 / BCRC 31852 / DSM 1799)</name>
    <name type="common">Sporotrichum thermophile</name>
    <dbReference type="NCBI Taxonomy" id="573729"/>
    <lineage>
        <taxon>Eukaryota</taxon>
        <taxon>Fungi</taxon>
        <taxon>Dikarya</taxon>
        <taxon>Ascomycota</taxon>
        <taxon>Pezizomycotina</taxon>
        <taxon>Sordariomycetes</taxon>
        <taxon>Sordariomycetidae</taxon>
        <taxon>Sordariales</taxon>
        <taxon>Chaetomiaceae</taxon>
        <taxon>Thermothelomyces</taxon>
    </lineage>
</organism>
<dbReference type="RefSeq" id="XP_003663761.1">
    <property type="nucleotide sequence ID" value="XM_003663713.1"/>
</dbReference>
<feature type="compositionally biased region" description="Basic and acidic residues" evidence="7">
    <location>
        <begin position="564"/>
        <end position="585"/>
    </location>
</feature>
<dbReference type="STRING" id="573729.G2QG51"/>
<evidence type="ECO:0000256" key="3">
    <source>
        <dbReference type="ARBA" id="ARBA00022723"/>
    </source>
</evidence>
<keyword evidence="5" id="KW-0560">Oxidoreductase</keyword>
<accession>G2QG51</accession>
<evidence type="ECO:0000256" key="1">
    <source>
        <dbReference type="ARBA" id="ARBA00001954"/>
    </source>
</evidence>
<keyword evidence="11" id="KW-1185">Reference proteome</keyword>
<dbReference type="GeneID" id="11510051"/>
<keyword evidence="4" id="KW-0223">Dioxygenase</keyword>
<reference evidence="10 11" key="1">
    <citation type="journal article" date="2011" name="Nat. Biotechnol.">
        <title>Comparative genomic analysis of the thermophilic biomass-degrading fungi Myceliophthora thermophila and Thielavia terrestris.</title>
        <authorList>
            <person name="Berka R.M."/>
            <person name="Grigoriev I.V."/>
            <person name="Otillar R."/>
            <person name="Salamov A."/>
            <person name="Grimwood J."/>
            <person name="Reid I."/>
            <person name="Ishmael N."/>
            <person name="John T."/>
            <person name="Darmond C."/>
            <person name="Moisan M.-C."/>
            <person name="Henrissat B."/>
            <person name="Coutinho P.M."/>
            <person name="Lombard V."/>
            <person name="Natvig D.O."/>
            <person name="Lindquist E."/>
            <person name="Schmutz J."/>
            <person name="Lucas S."/>
            <person name="Harris P."/>
            <person name="Powlowski J."/>
            <person name="Bellemare A."/>
            <person name="Taylor D."/>
            <person name="Butler G."/>
            <person name="de Vries R.P."/>
            <person name="Allijn I.E."/>
            <person name="van den Brink J."/>
            <person name="Ushinsky S."/>
            <person name="Storms R."/>
            <person name="Powell A.J."/>
            <person name="Paulsen I.T."/>
            <person name="Elbourne L.D.H."/>
            <person name="Baker S.E."/>
            <person name="Magnuson J."/>
            <person name="LaBoissiere S."/>
            <person name="Clutterbuck A.J."/>
            <person name="Martinez D."/>
            <person name="Wogulis M."/>
            <person name="de Leon A.L."/>
            <person name="Rey M.W."/>
            <person name="Tsang A."/>
        </authorList>
    </citation>
    <scope>NUCLEOTIDE SEQUENCE [LARGE SCALE GENOMIC DNA]</scope>
    <source>
        <strain evidence="11">ATCC 42464 / BCRC 31852 / DSM 1799</strain>
    </source>
</reference>
<dbReference type="VEuPathDB" id="FungiDB:MYCTH_2315436"/>
<feature type="compositionally biased region" description="Polar residues" evidence="7">
    <location>
        <begin position="62"/>
        <end position="81"/>
    </location>
</feature>
<dbReference type="PANTHER" id="PTHR10696">
    <property type="entry name" value="GAMMA-BUTYROBETAINE HYDROXYLASE-RELATED"/>
    <property type="match status" value="1"/>
</dbReference>
<protein>
    <recommendedName>
        <fullName evidence="12">TauD/TfdA-like domain-containing protein</fullName>
    </recommendedName>
</protein>
<evidence type="ECO:0000256" key="2">
    <source>
        <dbReference type="ARBA" id="ARBA00008654"/>
    </source>
</evidence>
<dbReference type="OrthoDB" id="406634at2759"/>
<evidence type="ECO:0008006" key="12">
    <source>
        <dbReference type="Google" id="ProtNLM"/>
    </source>
</evidence>
<dbReference type="KEGG" id="mtm:MYCTH_2315436"/>
<dbReference type="GO" id="GO:0005739">
    <property type="term" value="C:mitochondrion"/>
    <property type="evidence" value="ECO:0007669"/>
    <property type="project" value="TreeGrafter"/>
</dbReference>
<name>G2QG51_THET4</name>
<evidence type="ECO:0000259" key="8">
    <source>
        <dbReference type="Pfam" id="PF02668"/>
    </source>
</evidence>
<feature type="compositionally biased region" description="Polar residues" evidence="7">
    <location>
        <begin position="33"/>
        <end position="48"/>
    </location>
</feature>
<evidence type="ECO:0000259" key="9">
    <source>
        <dbReference type="Pfam" id="PF06155"/>
    </source>
</evidence>
<feature type="region of interest" description="Disordered" evidence="7">
    <location>
        <begin position="33"/>
        <end position="139"/>
    </location>
</feature>
<dbReference type="InterPro" id="IPR003819">
    <property type="entry name" value="TauD/TfdA-like"/>
</dbReference>
<dbReference type="Pfam" id="PF02668">
    <property type="entry name" value="TauD"/>
    <property type="match status" value="1"/>
</dbReference>
<comment type="cofactor">
    <cofactor evidence="1">
        <name>Fe(2+)</name>
        <dbReference type="ChEBI" id="CHEBI:29033"/>
    </cofactor>
</comment>
<feature type="region of interest" description="Disordered" evidence="7">
    <location>
        <begin position="564"/>
        <end position="613"/>
    </location>
</feature>
<dbReference type="Gene3D" id="3.60.130.10">
    <property type="entry name" value="Clavaminate synthase-like"/>
    <property type="match status" value="1"/>
</dbReference>
<dbReference type="InterPro" id="IPR010376">
    <property type="entry name" value="GBBH-like_N"/>
</dbReference>
<dbReference type="eggNOG" id="KOG3889">
    <property type="taxonomic scope" value="Eukaryota"/>
</dbReference>
<gene>
    <name evidence="10" type="ORF">MYCTH_2315436</name>
</gene>
<evidence type="ECO:0000256" key="4">
    <source>
        <dbReference type="ARBA" id="ARBA00022964"/>
    </source>
</evidence>
<evidence type="ECO:0000256" key="5">
    <source>
        <dbReference type="ARBA" id="ARBA00023002"/>
    </source>
</evidence>
<dbReference type="PANTHER" id="PTHR10696:SF25">
    <property type="entry name" value="OXIDOREDUCTASE AIM17-RELATED"/>
    <property type="match status" value="1"/>
</dbReference>
<dbReference type="InParanoid" id="G2QG51"/>
<dbReference type="InterPro" id="IPR050411">
    <property type="entry name" value="AlphaKG_dependent_hydroxylases"/>
</dbReference>
<dbReference type="AlphaFoldDB" id="G2QG51"/>
<dbReference type="InterPro" id="IPR038492">
    <property type="entry name" value="GBBH-like_N_sf"/>
</dbReference>
<evidence type="ECO:0000313" key="11">
    <source>
        <dbReference type="Proteomes" id="UP000007322"/>
    </source>
</evidence>
<dbReference type="Gene3D" id="3.30.2020.30">
    <property type="match status" value="1"/>
</dbReference>
<keyword evidence="6" id="KW-0408">Iron</keyword>
<proteinExistence type="inferred from homology"/>
<sequence length="613" mass="68736">MERALRVTRPAGLLAARCSPVLSSTRTSLRLWQQQQQHCSGPTTTPQHTGFIPSFQHGRLSTVRSNHTDAQNSGQENTQAATAAEGQKGGDVKVPEGAQTGDVQAGDRPGGDRSNKTSAKGKATTTKKKKKQPKKPERFTRMKNDAGVVEFNSQKLKFRWWDTPSNPDLVLSPLWLRDSCPCHLCVDPDSGQKNFSTTELRDRPVIESAQVTADRTLEIVWANDPPSGGASHKSVFPAEEVKEWLMDDKWQRGRVVPRDPERILWDKAQYEALLAEGRCRVSYKDWLSDEPAFWDALLDLRQTGLIIITDVPSDEAAVERIANRVGPIQETFYGRTWDVRAKPQAENVAYTDKFLGLHQDLLYYDPVPGLQMLHCLSNSCEGGESLFSHGVRAAYELRLKDPAAYKRLAELSVWFGYRKGDNHYFATRQTIKQGAKGIPSEVRWAPPFQATFKLASGPSRGRNLYQWKRAANRFQAILEDDHNVVKFKLKEGECVIFDNRTVLHGRRQFKTGSAGSRWLKGTYVSYQSYLAAATRLAEHLEAGGIQLPLARATWVEQEKVKQSLQERKRADFEQVFSEKKKKSEPVPEPSPIPAAKSAGAAETTNSEPTQPKQ</sequence>
<dbReference type="GO" id="GO:0045329">
    <property type="term" value="P:carnitine biosynthetic process"/>
    <property type="evidence" value="ECO:0007669"/>
    <property type="project" value="TreeGrafter"/>
</dbReference>
<dbReference type="InterPro" id="IPR042098">
    <property type="entry name" value="TauD-like_sf"/>
</dbReference>
<dbReference type="Pfam" id="PF06155">
    <property type="entry name" value="GBBH-like_N"/>
    <property type="match status" value="1"/>
</dbReference>
<dbReference type="CDD" id="cd00250">
    <property type="entry name" value="CAS_like"/>
    <property type="match status" value="1"/>
</dbReference>
<dbReference type="GO" id="GO:0016706">
    <property type="term" value="F:2-oxoglutarate-dependent dioxygenase activity"/>
    <property type="evidence" value="ECO:0007669"/>
    <property type="project" value="UniProtKB-ARBA"/>
</dbReference>
<dbReference type="HOGENOM" id="CLU_021859_0_0_1"/>
<keyword evidence="3" id="KW-0479">Metal-binding</keyword>
<dbReference type="OMA" id="VHITWPN"/>
<comment type="similarity">
    <text evidence="2">Belongs to the gamma-BBH/TMLD family.</text>
</comment>
<dbReference type="GO" id="GO:0046872">
    <property type="term" value="F:metal ion binding"/>
    <property type="evidence" value="ECO:0007669"/>
    <property type="project" value="UniProtKB-KW"/>
</dbReference>
<dbReference type="EMBL" id="CP003005">
    <property type="protein sequence ID" value="AEO58516.1"/>
    <property type="molecule type" value="Genomic_DNA"/>
</dbReference>
<dbReference type="SUPFAM" id="SSF51197">
    <property type="entry name" value="Clavaminate synthase-like"/>
    <property type="match status" value="1"/>
</dbReference>
<evidence type="ECO:0000313" key="10">
    <source>
        <dbReference type="EMBL" id="AEO58516.1"/>
    </source>
</evidence>
<feature type="domain" description="TauD/TfdA-like" evidence="8">
    <location>
        <begin position="280"/>
        <end position="523"/>
    </location>
</feature>
<feature type="domain" description="Gamma-butyrobetaine hydroxylase-like N-terminal" evidence="9">
    <location>
        <begin position="152"/>
        <end position="224"/>
    </location>
</feature>
<evidence type="ECO:0000256" key="6">
    <source>
        <dbReference type="ARBA" id="ARBA00023004"/>
    </source>
</evidence>